<keyword evidence="5 7" id="KW-0472">Membrane</keyword>
<evidence type="ECO:0000256" key="5">
    <source>
        <dbReference type="ARBA" id="ARBA00023136"/>
    </source>
</evidence>
<feature type="transmembrane region" description="Helical" evidence="7">
    <location>
        <begin position="190"/>
        <end position="209"/>
    </location>
</feature>
<feature type="transmembrane region" description="Helical" evidence="7">
    <location>
        <begin position="366"/>
        <end position="385"/>
    </location>
</feature>
<feature type="compositionally biased region" description="Pro residues" evidence="6">
    <location>
        <begin position="28"/>
        <end position="43"/>
    </location>
</feature>
<organism evidence="8 9">
    <name type="scientific">Sorangium cellulosum So0157-2</name>
    <dbReference type="NCBI Taxonomy" id="1254432"/>
    <lineage>
        <taxon>Bacteria</taxon>
        <taxon>Pseudomonadati</taxon>
        <taxon>Myxococcota</taxon>
        <taxon>Polyangia</taxon>
        <taxon>Polyangiales</taxon>
        <taxon>Polyangiaceae</taxon>
        <taxon>Sorangium</taxon>
    </lineage>
</organism>
<evidence type="ECO:0000256" key="3">
    <source>
        <dbReference type="ARBA" id="ARBA00022692"/>
    </source>
</evidence>
<feature type="region of interest" description="Disordered" evidence="6">
    <location>
        <begin position="1"/>
        <end position="50"/>
    </location>
</feature>
<evidence type="ECO:0000313" key="8">
    <source>
        <dbReference type="EMBL" id="AGP36850.1"/>
    </source>
</evidence>
<evidence type="ECO:0000256" key="6">
    <source>
        <dbReference type="SAM" id="MobiDB-lite"/>
    </source>
</evidence>
<dbReference type="InterPro" id="IPR001851">
    <property type="entry name" value="ABC_transp_permease"/>
</dbReference>
<evidence type="ECO:0000256" key="4">
    <source>
        <dbReference type="ARBA" id="ARBA00022989"/>
    </source>
</evidence>
<accession>S4XY64</accession>
<dbReference type="HOGENOM" id="CLU_040769_0_0_7"/>
<evidence type="ECO:0000256" key="1">
    <source>
        <dbReference type="ARBA" id="ARBA00004651"/>
    </source>
</evidence>
<keyword evidence="2" id="KW-1003">Cell membrane</keyword>
<dbReference type="STRING" id="1254432.SCE1572_21535"/>
<evidence type="ECO:0000256" key="7">
    <source>
        <dbReference type="SAM" id="Phobius"/>
    </source>
</evidence>
<gene>
    <name evidence="8" type="ORF">SCE1572_21535</name>
</gene>
<protein>
    <recommendedName>
        <fullName evidence="10">ABC transporter permease</fullName>
    </recommendedName>
</protein>
<dbReference type="PANTHER" id="PTHR47089:SF1">
    <property type="entry name" value="GUANOSINE ABC TRANSPORTER PERMEASE PROTEIN NUPP"/>
    <property type="match status" value="1"/>
</dbReference>
<dbReference type="EMBL" id="CP003969">
    <property type="protein sequence ID" value="AGP36850.1"/>
    <property type="molecule type" value="Genomic_DNA"/>
</dbReference>
<feature type="transmembrane region" description="Helical" evidence="7">
    <location>
        <begin position="290"/>
        <end position="309"/>
    </location>
</feature>
<feature type="transmembrane region" description="Helical" evidence="7">
    <location>
        <begin position="66"/>
        <end position="92"/>
    </location>
</feature>
<evidence type="ECO:0000313" key="9">
    <source>
        <dbReference type="Proteomes" id="UP000014803"/>
    </source>
</evidence>
<evidence type="ECO:0008006" key="10">
    <source>
        <dbReference type="Google" id="ProtNLM"/>
    </source>
</evidence>
<feature type="transmembrane region" description="Helical" evidence="7">
    <location>
        <begin position="157"/>
        <end position="178"/>
    </location>
</feature>
<dbReference type="Proteomes" id="UP000014803">
    <property type="component" value="Chromosome"/>
</dbReference>
<dbReference type="eggNOG" id="COG4603">
    <property type="taxonomic scope" value="Bacteria"/>
</dbReference>
<feature type="transmembrane region" description="Helical" evidence="7">
    <location>
        <begin position="104"/>
        <end position="123"/>
    </location>
</feature>
<sequence>MSSDPPATSSGPPATSPEPPAMSSGPPATSPGPPAMSPGPPGGSGPGARPAWPGGVAARLSPLAPLALSLALVAGLCALLGASPAAVAAGLWDGAFGTADQAARVLATLAPLLLCGSGLLFTFRAGLYHLGVEGQLVIGAVCATGAARALWPGLPAGLVVALAIAAGALGGVLWGALTGALHTRARVSEIFAGLGMNFVAQGAVLYLVFGPWKRPGVASMAGTEPLDGALWLSTLGGTDLSPTALLLAALALVGAAVVLGRTHFGLRLRAVGLSPEAAAVLGVPAAREMLAAFAISGALAGVAGALQVLGTFHRLLPNVSSHLGFLALLVVLLAGRRAALVAPIALFFSALNVGSLKLPMTLGLESSLAGVLQGALVLFALLSPWSARGARGGRPEEA</sequence>
<dbReference type="GO" id="GO:0022857">
    <property type="term" value="F:transmembrane transporter activity"/>
    <property type="evidence" value="ECO:0007669"/>
    <property type="project" value="InterPro"/>
</dbReference>
<comment type="subcellular location">
    <subcellularLocation>
        <location evidence="1">Cell membrane</location>
        <topology evidence="1">Multi-pass membrane protein</topology>
    </subcellularLocation>
</comment>
<feature type="compositionally biased region" description="Low complexity" evidence="6">
    <location>
        <begin position="1"/>
        <end position="13"/>
    </location>
</feature>
<evidence type="ECO:0000256" key="2">
    <source>
        <dbReference type="ARBA" id="ARBA00022475"/>
    </source>
</evidence>
<dbReference type="RefSeq" id="WP_020736240.1">
    <property type="nucleotide sequence ID" value="NC_021658.1"/>
</dbReference>
<keyword evidence="3 7" id="KW-0812">Transmembrane</keyword>
<keyword evidence="4 7" id="KW-1133">Transmembrane helix</keyword>
<dbReference type="PANTHER" id="PTHR47089">
    <property type="entry name" value="ABC TRANSPORTER, PERMEASE PROTEIN"/>
    <property type="match status" value="1"/>
</dbReference>
<name>S4XY64_SORCE</name>
<dbReference type="AlphaFoldDB" id="S4XY64"/>
<dbReference type="PATRIC" id="fig|1254432.3.peg.4862"/>
<proteinExistence type="predicted"/>
<dbReference type="GO" id="GO:0005886">
    <property type="term" value="C:plasma membrane"/>
    <property type="evidence" value="ECO:0007669"/>
    <property type="project" value="UniProtKB-SubCell"/>
</dbReference>
<feature type="transmembrane region" description="Helical" evidence="7">
    <location>
        <begin position="240"/>
        <end position="259"/>
    </location>
</feature>
<dbReference type="CDD" id="cd06580">
    <property type="entry name" value="TM_PBP1_transp_TpRbsC_like"/>
    <property type="match status" value="1"/>
</dbReference>
<dbReference type="KEGG" id="scu:SCE1572_21535"/>
<reference evidence="8 9" key="1">
    <citation type="journal article" date="2013" name="Sci. Rep.">
        <title>Extraordinary expansion of a Sorangium cellulosum genome from an alkaline milieu.</title>
        <authorList>
            <person name="Han K."/>
            <person name="Li Z.F."/>
            <person name="Peng R."/>
            <person name="Zhu L.P."/>
            <person name="Zhou T."/>
            <person name="Wang L.G."/>
            <person name="Li S.G."/>
            <person name="Zhang X.B."/>
            <person name="Hu W."/>
            <person name="Wu Z.H."/>
            <person name="Qin N."/>
            <person name="Li Y.Z."/>
        </authorList>
    </citation>
    <scope>NUCLEOTIDE SEQUENCE [LARGE SCALE GENOMIC DNA]</scope>
    <source>
        <strain evidence="8 9">So0157-2</strain>
    </source>
</reference>
<dbReference type="Pfam" id="PF02653">
    <property type="entry name" value="BPD_transp_2"/>
    <property type="match status" value="1"/>
</dbReference>